<evidence type="ECO:0000313" key="7">
    <source>
        <dbReference type="Proteomes" id="UP000725002"/>
    </source>
</evidence>
<dbReference type="InterPro" id="IPR050553">
    <property type="entry name" value="Thioredoxin_ResA/DsbE_sf"/>
</dbReference>
<reference evidence="6" key="1">
    <citation type="submission" date="2020-10" db="EMBL/GenBank/DDBJ databases">
        <authorList>
            <person name="Gilroy R."/>
        </authorList>
    </citation>
    <scope>NUCLEOTIDE SEQUENCE</scope>
    <source>
        <strain evidence="6">G3-8215</strain>
    </source>
</reference>
<dbReference type="PROSITE" id="PS51352">
    <property type="entry name" value="THIOREDOXIN_2"/>
    <property type="match status" value="1"/>
</dbReference>
<dbReference type="PROSITE" id="PS51257">
    <property type="entry name" value="PROKAR_LIPOPROTEIN"/>
    <property type="match status" value="1"/>
</dbReference>
<reference evidence="6" key="2">
    <citation type="journal article" date="2021" name="PeerJ">
        <title>Extensive microbial diversity within the chicken gut microbiome revealed by metagenomics and culture.</title>
        <authorList>
            <person name="Gilroy R."/>
            <person name="Ravi A."/>
            <person name="Getino M."/>
            <person name="Pursley I."/>
            <person name="Horton D.L."/>
            <person name="Alikhan N.F."/>
            <person name="Baker D."/>
            <person name="Gharbi K."/>
            <person name="Hall N."/>
            <person name="Watson M."/>
            <person name="Adriaenssens E.M."/>
            <person name="Foster-Nyarko E."/>
            <person name="Jarju S."/>
            <person name="Secka A."/>
            <person name="Antonio M."/>
            <person name="Oren A."/>
            <person name="Chaudhuri R.R."/>
            <person name="La Ragione R."/>
            <person name="Hildebrand F."/>
            <person name="Pallen M.J."/>
        </authorList>
    </citation>
    <scope>NUCLEOTIDE SEQUENCE</scope>
    <source>
        <strain evidence="6">G3-8215</strain>
    </source>
</reference>
<dbReference type="InterPro" id="IPR025380">
    <property type="entry name" value="DUF4369"/>
</dbReference>
<dbReference type="InterPro" id="IPR000866">
    <property type="entry name" value="AhpC/TSA"/>
</dbReference>
<keyword evidence="3" id="KW-1015">Disulfide bond</keyword>
<comment type="subcellular location">
    <subcellularLocation>
        <location evidence="1">Cell envelope</location>
    </subcellularLocation>
</comment>
<evidence type="ECO:0000256" key="1">
    <source>
        <dbReference type="ARBA" id="ARBA00004196"/>
    </source>
</evidence>
<dbReference type="SUPFAM" id="SSF52833">
    <property type="entry name" value="Thioredoxin-like"/>
    <property type="match status" value="1"/>
</dbReference>
<dbReference type="EMBL" id="JADILV010000045">
    <property type="protein sequence ID" value="MBO8483817.1"/>
    <property type="molecule type" value="Genomic_DNA"/>
</dbReference>
<evidence type="ECO:0000256" key="4">
    <source>
        <dbReference type="ARBA" id="ARBA00023284"/>
    </source>
</evidence>
<dbReference type="Pfam" id="PF14289">
    <property type="entry name" value="DUF4369"/>
    <property type="match status" value="1"/>
</dbReference>
<dbReference type="Gene3D" id="3.40.30.10">
    <property type="entry name" value="Glutaredoxin"/>
    <property type="match status" value="1"/>
</dbReference>
<evidence type="ECO:0000313" key="6">
    <source>
        <dbReference type="EMBL" id="MBO8483817.1"/>
    </source>
</evidence>
<keyword evidence="4" id="KW-0676">Redox-active center</keyword>
<dbReference type="CDD" id="cd02966">
    <property type="entry name" value="TlpA_like_family"/>
    <property type="match status" value="1"/>
</dbReference>
<dbReference type="InterPro" id="IPR013766">
    <property type="entry name" value="Thioredoxin_domain"/>
</dbReference>
<evidence type="ECO:0000256" key="3">
    <source>
        <dbReference type="ARBA" id="ARBA00023157"/>
    </source>
</evidence>
<protein>
    <submittedName>
        <fullName evidence="6">AhpC/TSA family protein</fullName>
    </submittedName>
</protein>
<keyword evidence="2" id="KW-0201">Cytochrome c-type biogenesis</keyword>
<feature type="domain" description="Thioredoxin" evidence="5">
    <location>
        <begin position="190"/>
        <end position="336"/>
    </location>
</feature>
<organism evidence="6 7">
    <name type="scientific">Candidatus Cryptobacteroides avicola</name>
    <dbReference type="NCBI Taxonomy" id="2840757"/>
    <lineage>
        <taxon>Bacteria</taxon>
        <taxon>Pseudomonadati</taxon>
        <taxon>Bacteroidota</taxon>
        <taxon>Bacteroidia</taxon>
        <taxon>Bacteroidales</taxon>
        <taxon>Candidatus Cryptobacteroides</taxon>
    </lineage>
</organism>
<dbReference type="Proteomes" id="UP000725002">
    <property type="component" value="Unassembled WGS sequence"/>
</dbReference>
<proteinExistence type="predicted"/>
<dbReference type="PANTHER" id="PTHR42852:SF6">
    <property type="entry name" value="THIOL:DISULFIDE INTERCHANGE PROTEIN DSBE"/>
    <property type="match status" value="1"/>
</dbReference>
<dbReference type="PANTHER" id="PTHR42852">
    <property type="entry name" value="THIOL:DISULFIDE INTERCHANGE PROTEIN DSBE"/>
    <property type="match status" value="1"/>
</dbReference>
<accession>A0A940IHU2</accession>
<name>A0A940IHU2_9BACT</name>
<dbReference type="AlphaFoldDB" id="A0A940IHU2"/>
<dbReference type="InterPro" id="IPR036249">
    <property type="entry name" value="Thioredoxin-like_sf"/>
</dbReference>
<dbReference type="PROSITE" id="PS00194">
    <property type="entry name" value="THIOREDOXIN_1"/>
    <property type="match status" value="1"/>
</dbReference>
<evidence type="ECO:0000259" key="5">
    <source>
        <dbReference type="PROSITE" id="PS51352"/>
    </source>
</evidence>
<gene>
    <name evidence="6" type="ORF">IAB75_06865</name>
</gene>
<dbReference type="GO" id="GO:0030313">
    <property type="term" value="C:cell envelope"/>
    <property type="evidence" value="ECO:0007669"/>
    <property type="project" value="UniProtKB-SubCell"/>
</dbReference>
<dbReference type="InterPro" id="IPR017937">
    <property type="entry name" value="Thioredoxin_CS"/>
</dbReference>
<dbReference type="Pfam" id="PF00578">
    <property type="entry name" value="AhpC-TSA"/>
    <property type="match status" value="1"/>
</dbReference>
<dbReference type="GO" id="GO:0017004">
    <property type="term" value="P:cytochrome complex assembly"/>
    <property type="evidence" value="ECO:0007669"/>
    <property type="project" value="UniProtKB-KW"/>
</dbReference>
<sequence length="336" mass="37746">MFNRIAATMAFCLVLSACSRSYVIKGTGDVLVDGQWVYVLDGVEWSVLDSALVENGSFRIKGHNFGSQTGWLYMGETSDTAQDQISDDMFFLEPGTATAVYDPETGMFSVSGTPWNDMYSDLASYFGNGSDELAGLVRENHNAFGLSVLSEMCGMYSTADVRQLMDDFPDRMKTHPLYVSLEEFIEPIKGDLGLQYYDFEGHNTDGDTVTLGSIVNREGVRYVLLDFWATWCGPCRAEIPALVKLYENFRNAGFEIFGVSFDHNSNKWTEIVREYDMRWPNVITEFPSGPRSSTIWQAYGLDGIPWNYLIDTSTGEIIAKNIHGETLYSKVEKLLK</sequence>
<comment type="caution">
    <text evidence="6">The sequence shown here is derived from an EMBL/GenBank/DDBJ whole genome shotgun (WGS) entry which is preliminary data.</text>
</comment>
<evidence type="ECO:0000256" key="2">
    <source>
        <dbReference type="ARBA" id="ARBA00022748"/>
    </source>
</evidence>